<dbReference type="EMBL" id="AQHV01000002">
    <property type="protein sequence ID" value="KKB59441.1"/>
    <property type="molecule type" value="Genomic_DNA"/>
</dbReference>
<comment type="caution">
    <text evidence="1">The sequence shown here is derived from an EMBL/GenBank/DDBJ whole genome shotgun (WGS) entry which is preliminary data.</text>
</comment>
<protein>
    <submittedName>
        <fullName evidence="1">Uncharacterized protein</fullName>
    </submittedName>
</protein>
<reference evidence="1 2" key="1">
    <citation type="submission" date="2013-04" db="EMBL/GenBank/DDBJ databases">
        <title>The Genome Sequence of Parabacteroides goldsteinii DSM 19448.</title>
        <authorList>
            <consortium name="The Broad Institute Genomics Platform"/>
            <person name="Earl A."/>
            <person name="Ward D."/>
            <person name="Feldgarden M."/>
            <person name="Gevers D."/>
            <person name="Martens E."/>
            <person name="Sakamoto M."/>
            <person name="Benno Y."/>
            <person name="Song Y."/>
            <person name="Liu C."/>
            <person name="Lee J."/>
            <person name="Bolanos M."/>
            <person name="Vaisanen M.L."/>
            <person name="Finegold S.M."/>
            <person name="Walker B."/>
            <person name="Young S."/>
            <person name="Zeng Q."/>
            <person name="Gargeya S."/>
            <person name="Fitzgerald M."/>
            <person name="Haas B."/>
            <person name="Abouelleil A."/>
            <person name="Allen A.W."/>
            <person name="Alvarado L."/>
            <person name="Arachchi H.M."/>
            <person name="Berlin A.M."/>
            <person name="Chapman S.B."/>
            <person name="Gainer-Dewar J."/>
            <person name="Goldberg J."/>
            <person name="Griggs A."/>
            <person name="Gujja S."/>
            <person name="Hansen M."/>
            <person name="Howarth C."/>
            <person name="Imamovic A."/>
            <person name="Ireland A."/>
            <person name="Larimer J."/>
            <person name="McCowan C."/>
            <person name="Murphy C."/>
            <person name="Pearson M."/>
            <person name="Poon T.W."/>
            <person name="Priest M."/>
            <person name="Roberts A."/>
            <person name="Saif S."/>
            <person name="Shea T."/>
            <person name="Sisk P."/>
            <person name="Sykes S."/>
            <person name="Wortman J."/>
            <person name="Nusbaum C."/>
            <person name="Birren B."/>
        </authorList>
    </citation>
    <scope>NUCLEOTIDE SEQUENCE [LARGE SCALE GENOMIC DNA]</scope>
    <source>
        <strain evidence="1 2">DSM 19448</strain>
    </source>
</reference>
<evidence type="ECO:0000313" key="1">
    <source>
        <dbReference type="EMBL" id="KKB59441.1"/>
    </source>
</evidence>
<evidence type="ECO:0000313" key="2">
    <source>
        <dbReference type="Proteomes" id="UP000033047"/>
    </source>
</evidence>
<dbReference type="PATRIC" id="fig|927665.4.peg.528"/>
<proteinExistence type="predicted"/>
<dbReference type="STRING" id="927665.HMPREF1535_00525"/>
<name>A0A0F5JNP5_9BACT</name>
<dbReference type="AlphaFoldDB" id="A0A0F5JNP5"/>
<dbReference type="RefSeq" id="WP_046145213.1">
    <property type="nucleotide sequence ID" value="NZ_KQ033912.1"/>
</dbReference>
<dbReference type="Proteomes" id="UP000033047">
    <property type="component" value="Unassembled WGS sequence"/>
</dbReference>
<dbReference type="HOGENOM" id="CLU_166606_0_0_10"/>
<gene>
    <name evidence="1" type="ORF">HMPREF1535_00525</name>
</gene>
<sequence>MARIAIEKKRKNIDLSVDTLKKLSIMAASQGKSVKAFIENLLETKANSLSIEVSTNPSPSGDPWFDDPENMASVMRGIEDAKQGRVTAYTIDDIKNLLGV</sequence>
<accession>A0A0F5JNP5</accession>
<organism evidence="1 2">
    <name type="scientific">Parabacteroides goldsteinii DSM 19448 = WAL 12034</name>
    <dbReference type="NCBI Taxonomy" id="927665"/>
    <lineage>
        <taxon>Bacteria</taxon>
        <taxon>Pseudomonadati</taxon>
        <taxon>Bacteroidota</taxon>
        <taxon>Bacteroidia</taxon>
        <taxon>Bacteroidales</taxon>
        <taxon>Tannerellaceae</taxon>
        <taxon>Parabacteroides</taxon>
    </lineage>
</organism>